<organism evidence="1">
    <name type="scientific">freshwater metagenome</name>
    <dbReference type="NCBI Taxonomy" id="449393"/>
    <lineage>
        <taxon>unclassified sequences</taxon>
        <taxon>metagenomes</taxon>
        <taxon>ecological metagenomes</taxon>
    </lineage>
</organism>
<accession>A0A6J6IPW8</accession>
<name>A0A6J6IPW8_9ZZZZ</name>
<dbReference type="EMBL" id="CAEZVF010000163">
    <property type="protein sequence ID" value="CAB4626632.1"/>
    <property type="molecule type" value="Genomic_DNA"/>
</dbReference>
<evidence type="ECO:0000313" key="1">
    <source>
        <dbReference type="EMBL" id="CAB4626632.1"/>
    </source>
</evidence>
<protein>
    <submittedName>
        <fullName evidence="1">Unannotated protein</fullName>
    </submittedName>
</protein>
<dbReference type="AlphaFoldDB" id="A0A6J6IPW8"/>
<reference evidence="1" key="1">
    <citation type="submission" date="2020-05" db="EMBL/GenBank/DDBJ databases">
        <authorList>
            <person name="Chiriac C."/>
            <person name="Salcher M."/>
            <person name="Ghai R."/>
            <person name="Kavagutti S V."/>
        </authorList>
    </citation>
    <scope>NUCLEOTIDE SEQUENCE</scope>
</reference>
<gene>
    <name evidence="1" type="ORF">UFOPK1939_00972</name>
</gene>
<proteinExistence type="predicted"/>
<sequence length="73" mass="7674">MNARTRIKIALIGIIALGATPFITSPASAASTRSYDVRQDCQVQGAAQSVGDKTPNAHGNFYYSSGQCVEIPS</sequence>